<evidence type="ECO:0000256" key="1">
    <source>
        <dbReference type="SAM" id="MobiDB-lite"/>
    </source>
</evidence>
<proteinExistence type="predicted"/>
<evidence type="ECO:0000313" key="3">
    <source>
        <dbReference type="EMBL" id="EMS46061.1"/>
    </source>
</evidence>
<dbReference type="eggNOG" id="ENOG502R54Z">
    <property type="taxonomic scope" value="Eukaryota"/>
</dbReference>
<dbReference type="InterPro" id="IPR046533">
    <property type="entry name" value="DUF6598"/>
</dbReference>
<dbReference type="Pfam" id="PF20241">
    <property type="entry name" value="DUF6598"/>
    <property type="match status" value="1"/>
</dbReference>
<accession>M7YH43</accession>
<gene>
    <name evidence="3" type="ORF">TRIUR3_04039</name>
</gene>
<feature type="compositionally biased region" description="Basic and acidic residues" evidence="1">
    <location>
        <begin position="170"/>
        <end position="187"/>
    </location>
</feature>
<protein>
    <recommendedName>
        <fullName evidence="2">DUF6598 domain-containing protein</fullName>
    </recommendedName>
</protein>
<dbReference type="PANTHER" id="PTHR33065:SF108">
    <property type="entry name" value="DUF6598 DOMAIN-CONTAINING PROTEIN"/>
    <property type="match status" value="1"/>
</dbReference>
<dbReference type="OMA" id="EKREISC"/>
<dbReference type="AlphaFoldDB" id="M7YH43"/>
<organism evidence="3">
    <name type="scientific">Triticum urartu</name>
    <name type="common">Red wild einkorn</name>
    <name type="synonym">Crithodium urartu</name>
    <dbReference type="NCBI Taxonomy" id="4572"/>
    <lineage>
        <taxon>Eukaryota</taxon>
        <taxon>Viridiplantae</taxon>
        <taxon>Streptophyta</taxon>
        <taxon>Embryophyta</taxon>
        <taxon>Tracheophyta</taxon>
        <taxon>Spermatophyta</taxon>
        <taxon>Magnoliopsida</taxon>
        <taxon>Liliopsida</taxon>
        <taxon>Poales</taxon>
        <taxon>Poaceae</taxon>
        <taxon>BOP clade</taxon>
        <taxon>Pooideae</taxon>
        <taxon>Triticodae</taxon>
        <taxon>Triticeae</taxon>
        <taxon>Triticinae</taxon>
        <taxon>Triticum</taxon>
    </lineage>
</organism>
<feature type="domain" description="DUF6598" evidence="2">
    <location>
        <begin position="251"/>
        <end position="487"/>
    </location>
</feature>
<reference evidence="3" key="1">
    <citation type="journal article" date="2013" name="Nature">
        <title>Draft genome of the wheat A-genome progenitor Triticum urartu.</title>
        <authorList>
            <person name="Ling H.Q."/>
            <person name="Zhao S."/>
            <person name="Liu D."/>
            <person name="Wang J."/>
            <person name="Sun H."/>
            <person name="Zhang C."/>
            <person name="Fan H."/>
            <person name="Li D."/>
            <person name="Dong L."/>
            <person name="Tao Y."/>
            <person name="Gao C."/>
            <person name="Wu H."/>
            <person name="Li Y."/>
            <person name="Cui Y."/>
            <person name="Guo X."/>
            <person name="Zheng S."/>
            <person name="Wang B."/>
            <person name="Yu K."/>
            <person name="Liang Q."/>
            <person name="Yang W."/>
            <person name="Lou X."/>
            <person name="Chen J."/>
            <person name="Feng M."/>
            <person name="Jian J."/>
            <person name="Zhang X."/>
            <person name="Luo G."/>
            <person name="Jiang Y."/>
            <person name="Liu J."/>
            <person name="Wang Z."/>
            <person name="Sha Y."/>
            <person name="Zhang B."/>
            <person name="Wu H."/>
            <person name="Tang D."/>
            <person name="Shen Q."/>
            <person name="Xue P."/>
            <person name="Zou S."/>
            <person name="Wang X."/>
            <person name="Liu X."/>
            <person name="Wang F."/>
            <person name="Yang Y."/>
            <person name="An X."/>
            <person name="Dong Z."/>
            <person name="Zhang K."/>
            <person name="Zhang X."/>
            <person name="Luo M.C."/>
            <person name="Dvorak J."/>
            <person name="Tong Y."/>
            <person name="Wang J."/>
            <person name="Yang H."/>
            <person name="Li Z."/>
            <person name="Wang D."/>
            <person name="Zhang A."/>
            <person name="Wang J."/>
        </authorList>
    </citation>
    <scope>NUCLEOTIDE SEQUENCE</scope>
</reference>
<dbReference type="STRING" id="4572.M7YH43"/>
<name>M7YH43_TRIUA</name>
<evidence type="ECO:0000259" key="2">
    <source>
        <dbReference type="Pfam" id="PF20241"/>
    </source>
</evidence>
<dbReference type="EMBL" id="KD278349">
    <property type="protein sequence ID" value="EMS46061.1"/>
    <property type="molecule type" value="Genomic_DNA"/>
</dbReference>
<dbReference type="PANTHER" id="PTHR33065">
    <property type="entry name" value="OS07G0486400 PROTEIN"/>
    <property type="match status" value="1"/>
</dbReference>
<feature type="region of interest" description="Disordered" evidence="1">
    <location>
        <begin position="167"/>
        <end position="190"/>
    </location>
</feature>
<sequence length="520" mass="57972">MGQQGDGCVAREGRVWWGKSSGGGCAAQIRRRFANITPSRNARASEISGSVIPEYGLHQAAMKPEQDLGKPPDPPLRASVEIPSVLILNRLIRPSPKQQRRLGMKRRNRAGLDRGRRLRVSFIGLGGDGDGDGGELGFMACVGEEELSWEDLFFNKAAMLAAAQEEEEAEKEKAREAEEKARKAAENRRRRLAHQQVMASILEHDPKTKRKVYTRYSFNDFSVFDINAESPIPPMRYTKRCVDRLKLQDTANILTVKIVSSDKGFPIDVYGTIIARDSIDHKCMYLFNRTGDNCQPIKSRDENLILTGPGRGLVLLDFIYLEIDLKIKVGEEPLSEQISKGLLMIDGRVLPRDEKVAVAHQTLESWFSVVDVRYATLLNAIEGTFEIKLLEGSFCGKIVAGIEGIEPRIVIYNSEEDGVVSCEDRAVITLRRRVMTLRLNGMLTFGFAVPGGAAAATREWEVEFTPRHRGEEKREISCGTAKLQVKIWWQLTVGVKNMGSNTGGVSDPHAFNLYCAAEKH</sequence>